<organism evidence="1">
    <name type="scientific">Loa loa</name>
    <name type="common">Eye worm</name>
    <name type="synonym">Filaria loa</name>
    <dbReference type="NCBI Taxonomy" id="7209"/>
    <lineage>
        <taxon>Eukaryota</taxon>
        <taxon>Metazoa</taxon>
        <taxon>Ecdysozoa</taxon>
        <taxon>Nematoda</taxon>
        <taxon>Chromadorea</taxon>
        <taxon>Rhabditida</taxon>
        <taxon>Spirurina</taxon>
        <taxon>Spiruromorpha</taxon>
        <taxon>Filarioidea</taxon>
        <taxon>Onchocercidae</taxon>
        <taxon>Loa</taxon>
    </lineage>
</organism>
<dbReference type="KEGG" id="loa:LOAG_02321"/>
<dbReference type="CTD" id="9939704"/>
<sequence>MRNDYLCGIRPDFPHMTPFVHVSSHTFPDLITGLWPAGNPAAWIPLVRLSMLLNGACNHLLGSLAVNCAKHAEVMFKIKGLPMWVNSTRKSIISSRASG</sequence>
<evidence type="ECO:0000313" key="1">
    <source>
        <dbReference type="EMBL" id="EFO26163.1"/>
    </source>
</evidence>
<dbReference type="AlphaFoldDB" id="A0A1S0U7A7"/>
<dbReference type="InParanoid" id="A0A1S0U7A7"/>
<dbReference type="RefSeq" id="XP_003137907.1">
    <property type="nucleotide sequence ID" value="XM_003137859.1"/>
</dbReference>
<dbReference type="GeneID" id="9939704"/>
<name>A0A1S0U7A7_LOALO</name>
<proteinExistence type="predicted"/>
<protein>
    <submittedName>
        <fullName evidence="1">Uncharacterized protein</fullName>
    </submittedName>
</protein>
<reference evidence="1" key="1">
    <citation type="submission" date="2012-04" db="EMBL/GenBank/DDBJ databases">
        <title>The Genome Sequence of Loa loa.</title>
        <authorList>
            <consortium name="The Broad Institute Genome Sequencing Platform"/>
            <consortium name="Broad Institute Genome Sequencing Center for Infectious Disease"/>
            <person name="Nutman T.B."/>
            <person name="Fink D.L."/>
            <person name="Russ C."/>
            <person name="Young S."/>
            <person name="Zeng Q."/>
            <person name="Gargeya S."/>
            <person name="Alvarado L."/>
            <person name="Berlin A."/>
            <person name="Chapman S.B."/>
            <person name="Chen Z."/>
            <person name="Freedman E."/>
            <person name="Gellesch M."/>
            <person name="Goldberg J."/>
            <person name="Griggs A."/>
            <person name="Gujja S."/>
            <person name="Heilman E.R."/>
            <person name="Heiman D."/>
            <person name="Howarth C."/>
            <person name="Mehta T."/>
            <person name="Neiman D."/>
            <person name="Pearson M."/>
            <person name="Roberts A."/>
            <person name="Saif S."/>
            <person name="Shea T."/>
            <person name="Shenoy N."/>
            <person name="Sisk P."/>
            <person name="Stolte C."/>
            <person name="Sykes S."/>
            <person name="White J."/>
            <person name="Yandava C."/>
            <person name="Haas B."/>
            <person name="Henn M.R."/>
            <person name="Nusbaum C."/>
            <person name="Birren B."/>
        </authorList>
    </citation>
    <scope>NUCLEOTIDE SEQUENCE [LARGE SCALE GENOMIC DNA]</scope>
</reference>
<gene>
    <name evidence="1" type="ORF">LOAG_02321</name>
</gene>
<dbReference type="EMBL" id="JH712364">
    <property type="protein sequence ID" value="EFO26163.1"/>
    <property type="molecule type" value="Genomic_DNA"/>
</dbReference>
<accession>A0A1S0U7A7</accession>